<keyword evidence="5" id="KW-0479">Metal-binding</keyword>
<gene>
    <name evidence="9" type="ORF">EXIGLDRAFT_586876</name>
</gene>
<keyword evidence="4" id="KW-0540">Nuclease</keyword>
<dbReference type="InterPro" id="IPR012337">
    <property type="entry name" value="RNaseH-like_sf"/>
</dbReference>
<evidence type="ECO:0000256" key="5">
    <source>
        <dbReference type="ARBA" id="ARBA00022723"/>
    </source>
</evidence>
<feature type="non-terminal residue" evidence="9">
    <location>
        <position position="163"/>
    </location>
</feature>
<dbReference type="InterPro" id="IPR050092">
    <property type="entry name" value="RNase_H"/>
</dbReference>
<name>A0A165IUZ0_EXIGL</name>
<dbReference type="InterPro" id="IPR002156">
    <property type="entry name" value="RNaseH_domain"/>
</dbReference>
<dbReference type="InterPro" id="IPR036397">
    <property type="entry name" value="RNaseH_sf"/>
</dbReference>
<dbReference type="GO" id="GO:0003676">
    <property type="term" value="F:nucleic acid binding"/>
    <property type="evidence" value="ECO:0007669"/>
    <property type="project" value="InterPro"/>
</dbReference>
<evidence type="ECO:0000256" key="2">
    <source>
        <dbReference type="ARBA" id="ARBA00005300"/>
    </source>
</evidence>
<evidence type="ECO:0000256" key="4">
    <source>
        <dbReference type="ARBA" id="ARBA00022722"/>
    </source>
</evidence>
<dbReference type="PANTHER" id="PTHR10642">
    <property type="entry name" value="RIBONUCLEASE H1"/>
    <property type="match status" value="1"/>
</dbReference>
<dbReference type="AlphaFoldDB" id="A0A165IUZ0"/>
<protein>
    <recommendedName>
        <fullName evidence="3">ribonuclease H</fullName>
        <ecNumber evidence="3">3.1.26.4</ecNumber>
    </recommendedName>
</protein>
<evidence type="ECO:0000256" key="6">
    <source>
        <dbReference type="ARBA" id="ARBA00022759"/>
    </source>
</evidence>
<dbReference type="EMBL" id="KV425982">
    <property type="protein sequence ID" value="KZV93910.1"/>
    <property type="molecule type" value="Genomic_DNA"/>
</dbReference>
<evidence type="ECO:0000313" key="9">
    <source>
        <dbReference type="EMBL" id="KZV93910.1"/>
    </source>
</evidence>
<accession>A0A165IUZ0</accession>
<dbReference type="PANTHER" id="PTHR10642:SF26">
    <property type="entry name" value="RIBONUCLEASE H1"/>
    <property type="match status" value="1"/>
</dbReference>
<comment type="similarity">
    <text evidence="2">Belongs to the RNase H family.</text>
</comment>
<feature type="non-terminal residue" evidence="9">
    <location>
        <position position="1"/>
    </location>
</feature>
<evidence type="ECO:0000256" key="3">
    <source>
        <dbReference type="ARBA" id="ARBA00012180"/>
    </source>
</evidence>
<dbReference type="SUPFAM" id="SSF53098">
    <property type="entry name" value="Ribonuclease H-like"/>
    <property type="match status" value="1"/>
</dbReference>
<evidence type="ECO:0000259" key="8">
    <source>
        <dbReference type="PROSITE" id="PS50879"/>
    </source>
</evidence>
<feature type="domain" description="RNase H type-1" evidence="8">
    <location>
        <begin position="26"/>
        <end position="162"/>
    </location>
</feature>
<dbReference type="EC" id="3.1.26.4" evidence="3"/>
<dbReference type="Gene3D" id="3.30.420.10">
    <property type="entry name" value="Ribonuclease H-like superfamily/Ribonuclease H"/>
    <property type="match status" value="1"/>
</dbReference>
<dbReference type="OrthoDB" id="245563at2759"/>
<keyword evidence="7" id="KW-0378">Hydrolase</keyword>
<evidence type="ECO:0000256" key="1">
    <source>
        <dbReference type="ARBA" id="ARBA00000077"/>
    </source>
</evidence>
<keyword evidence="10" id="KW-1185">Reference proteome</keyword>
<dbReference type="CDD" id="cd09280">
    <property type="entry name" value="RNase_HI_eukaryote_like"/>
    <property type="match status" value="1"/>
</dbReference>
<dbReference type="GO" id="GO:0046872">
    <property type="term" value="F:metal ion binding"/>
    <property type="evidence" value="ECO:0007669"/>
    <property type="project" value="UniProtKB-KW"/>
</dbReference>
<proteinExistence type="inferred from homology"/>
<evidence type="ECO:0000256" key="7">
    <source>
        <dbReference type="ARBA" id="ARBA00022801"/>
    </source>
</evidence>
<sequence>VLESTLAAAQSQEDAMADIFGPVFCDTPEVRVWTDGSAQDTRAGSGVWWGLRARANAAMRITGPQTSDRAEVCGVAFALAAADPYRNLHIFTDSSYAAGMLGPWAQKHAATGWRSCANDDVLKNIVRMVRARHAPTLITWVKSHSGIHGNEQADKWARKGAKK</sequence>
<comment type="catalytic activity">
    <reaction evidence="1">
        <text>Endonucleolytic cleavage to 5'-phosphomonoester.</text>
        <dbReference type="EC" id="3.1.26.4"/>
    </reaction>
</comment>
<dbReference type="GO" id="GO:0043137">
    <property type="term" value="P:DNA replication, removal of RNA primer"/>
    <property type="evidence" value="ECO:0007669"/>
    <property type="project" value="TreeGrafter"/>
</dbReference>
<dbReference type="PROSITE" id="PS50879">
    <property type="entry name" value="RNASE_H_1"/>
    <property type="match status" value="1"/>
</dbReference>
<reference evidence="9 10" key="1">
    <citation type="journal article" date="2016" name="Mol. Biol. Evol.">
        <title>Comparative Genomics of Early-Diverging Mushroom-Forming Fungi Provides Insights into the Origins of Lignocellulose Decay Capabilities.</title>
        <authorList>
            <person name="Nagy L.G."/>
            <person name="Riley R."/>
            <person name="Tritt A."/>
            <person name="Adam C."/>
            <person name="Daum C."/>
            <person name="Floudas D."/>
            <person name="Sun H."/>
            <person name="Yadav J.S."/>
            <person name="Pangilinan J."/>
            <person name="Larsson K.H."/>
            <person name="Matsuura K."/>
            <person name="Barry K."/>
            <person name="Labutti K."/>
            <person name="Kuo R."/>
            <person name="Ohm R.A."/>
            <person name="Bhattacharya S.S."/>
            <person name="Shirouzu T."/>
            <person name="Yoshinaga Y."/>
            <person name="Martin F.M."/>
            <person name="Grigoriev I.V."/>
            <person name="Hibbett D.S."/>
        </authorList>
    </citation>
    <scope>NUCLEOTIDE SEQUENCE [LARGE SCALE GENOMIC DNA]</scope>
    <source>
        <strain evidence="9 10">HHB12029</strain>
    </source>
</reference>
<organism evidence="9 10">
    <name type="scientific">Exidia glandulosa HHB12029</name>
    <dbReference type="NCBI Taxonomy" id="1314781"/>
    <lineage>
        <taxon>Eukaryota</taxon>
        <taxon>Fungi</taxon>
        <taxon>Dikarya</taxon>
        <taxon>Basidiomycota</taxon>
        <taxon>Agaricomycotina</taxon>
        <taxon>Agaricomycetes</taxon>
        <taxon>Auriculariales</taxon>
        <taxon>Exidiaceae</taxon>
        <taxon>Exidia</taxon>
    </lineage>
</organism>
<dbReference type="InParanoid" id="A0A165IUZ0"/>
<dbReference type="GO" id="GO:0004523">
    <property type="term" value="F:RNA-DNA hybrid ribonuclease activity"/>
    <property type="evidence" value="ECO:0007669"/>
    <property type="project" value="UniProtKB-EC"/>
</dbReference>
<dbReference type="STRING" id="1314781.A0A165IUZ0"/>
<evidence type="ECO:0000313" key="10">
    <source>
        <dbReference type="Proteomes" id="UP000077266"/>
    </source>
</evidence>
<dbReference type="Proteomes" id="UP000077266">
    <property type="component" value="Unassembled WGS sequence"/>
</dbReference>
<keyword evidence="6" id="KW-0255">Endonuclease</keyword>
<dbReference type="Pfam" id="PF00075">
    <property type="entry name" value="RNase_H"/>
    <property type="match status" value="1"/>
</dbReference>